<reference evidence="3" key="1">
    <citation type="submission" date="2021-03" db="EMBL/GenBank/DDBJ databases">
        <title>Actinotalea soli sp. nov., isolated from soil.</title>
        <authorList>
            <person name="Ping W."/>
            <person name="Zhang J."/>
        </authorList>
    </citation>
    <scope>NUCLEOTIDE SEQUENCE</scope>
    <source>
        <strain evidence="3">BY-33</strain>
    </source>
</reference>
<dbReference type="EMBL" id="JAGEMK010000007">
    <property type="protein sequence ID" value="MBO1752656.1"/>
    <property type="molecule type" value="Genomic_DNA"/>
</dbReference>
<name>A0A939LQN6_9CELL</name>
<feature type="signal peptide" evidence="2">
    <location>
        <begin position="1"/>
        <end position="16"/>
    </location>
</feature>
<comment type="caution">
    <text evidence="3">The sequence shown here is derived from an EMBL/GenBank/DDBJ whole genome shotgun (WGS) entry which is preliminary data.</text>
</comment>
<evidence type="ECO:0000313" key="4">
    <source>
        <dbReference type="Proteomes" id="UP000664209"/>
    </source>
</evidence>
<organism evidence="3 4">
    <name type="scientific">Actinotalea soli</name>
    <dbReference type="NCBI Taxonomy" id="2819234"/>
    <lineage>
        <taxon>Bacteria</taxon>
        <taxon>Bacillati</taxon>
        <taxon>Actinomycetota</taxon>
        <taxon>Actinomycetes</taxon>
        <taxon>Micrococcales</taxon>
        <taxon>Cellulomonadaceae</taxon>
        <taxon>Actinotalea</taxon>
    </lineage>
</organism>
<protein>
    <recommendedName>
        <fullName evidence="5">Capsular polysaccharide biosynthesis protein</fullName>
    </recommendedName>
</protein>
<evidence type="ECO:0000313" key="3">
    <source>
        <dbReference type="EMBL" id="MBO1752656.1"/>
    </source>
</evidence>
<keyword evidence="2" id="KW-0732">Signal</keyword>
<proteinExistence type="predicted"/>
<dbReference type="AlphaFoldDB" id="A0A939LQN6"/>
<dbReference type="Proteomes" id="UP000664209">
    <property type="component" value="Unassembled WGS sequence"/>
</dbReference>
<feature type="chain" id="PRO_5039369413" description="Capsular polysaccharide biosynthesis protein" evidence="2">
    <location>
        <begin position="17"/>
        <end position="399"/>
    </location>
</feature>
<gene>
    <name evidence="3" type="ORF">J4G33_12655</name>
</gene>
<feature type="region of interest" description="Disordered" evidence="1">
    <location>
        <begin position="337"/>
        <end position="399"/>
    </location>
</feature>
<evidence type="ECO:0000256" key="1">
    <source>
        <dbReference type="SAM" id="MobiDB-lite"/>
    </source>
</evidence>
<evidence type="ECO:0000256" key="2">
    <source>
        <dbReference type="SAM" id="SignalP"/>
    </source>
</evidence>
<dbReference type="RefSeq" id="WP_208056347.1">
    <property type="nucleotide sequence ID" value="NZ_JAGEMK010000007.1"/>
</dbReference>
<sequence length="399" mass="40115">MALVVAVACGLAATWAAEQTAETTWTAEGQYIVPIAPPQPDPLPGEPPLPVTNLPENSYDAGVLARTYEVVLEQDDLLLDAVAESAGLEREDVADGVGAVHLNGTHVIRVTFEAGDEASVQEYFASLSELVAQDSPTPNLPTGNLVALSQPSDPEESLGVAGAAPWVGVAVGLLLGWGAALLLDRIDRRVLGAGDVRSLAAWPVFDGASRGRSTPAVLESVVLRLHQDGTAPGQVAVVTAPGTRDSVGADTAEALAAAEARLVASGQLAATTSGTRWVPVGGLDEDGAAEREAQGAEAVVLSLPRRTSMRATSAALRALDDVGTQEAVVLVTPTARSGGVARDGATEAPAGTASPAGAHVAETTGPGSADESAASPVPGSTPDDVSPAPGAPGTSTPRT</sequence>
<evidence type="ECO:0008006" key="5">
    <source>
        <dbReference type="Google" id="ProtNLM"/>
    </source>
</evidence>
<accession>A0A939LQN6</accession>
<keyword evidence="4" id="KW-1185">Reference proteome</keyword>